<keyword evidence="1" id="KW-0472">Membrane</keyword>
<feature type="transmembrane region" description="Helical" evidence="1">
    <location>
        <begin position="105"/>
        <end position="123"/>
    </location>
</feature>
<dbReference type="EMBL" id="QRMS01000004">
    <property type="protein sequence ID" value="RHJ86165.1"/>
    <property type="molecule type" value="Genomic_DNA"/>
</dbReference>
<dbReference type="Proteomes" id="UP000284841">
    <property type="component" value="Unassembled WGS sequence"/>
</dbReference>
<comment type="caution">
    <text evidence="4">The sequence shown here is derived from an EMBL/GenBank/DDBJ whole genome shotgun (WGS) entry which is preliminary data.</text>
</comment>
<dbReference type="Pfam" id="PF14237">
    <property type="entry name" value="GYF_2"/>
    <property type="match status" value="1"/>
</dbReference>
<evidence type="ECO:0000313" key="4">
    <source>
        <dbReference type="EMBL" id="RHJ86165.1"/>
    </source>
</evidence>
<dbReference type="AlphaFoldDB" id="A0A415DZB5"/>
<proteinExistence type="predicted"/>
<sequence>MFCLNCGEKIGEYDTFCSYCGAKQISNVEKSNDYNGWFYIAGNHKRGPFSLDEMAAAIDDEIVKRDTFVWHGGMSQWVLAEQTALKAYLKHVVPPLPDEIVDNKFVWMLATIPILVSWALLFVVSDFKWITITMVVLNVVFLSLDISNLRKYGKEPAKWLWLGFVLVPIYLFFRAARTDRNYAYGITWCVLFVFDIILF</sequence>
<keyword evidence="1" id="KW-0812">Transmembrane</keyword>
<evidence type="ECO:0000259" key="2">
    <source>
        <dbReference type="Pfam" id="PF13240"/>
    </source>
</evidence>
<dbReference type="InterPro" id="IPR025640">
    <property type="entry name" value="GYF_2"/>
</dbReference>
<evidence type="ECO:0000256" key="1">
    <source>
        <dbReference type="SAM" id="Phobius"/>
    </source>
</evidence>
<dbReference type="Pfam" id="PF13240">
    <property type="entry name" value="Zn_Ribbon_1"/>
    <property type="match status" value="1"/>
</dbReference>
<evidence type="ECO:0000313" key="5">
    <source>
        <dbReference type="Proteomes" id="UP000284841"/>
    </source>
</evidence>
<feature type="domain" description="GYF" evidence="3">
    <location>
        <begin position="37"/>
        <end position="82"/>
    </location>
</feature>
<gene>
    <name evidence="4" type="ORF">DW099_15130</name>
</gene>
<organism evidence="4 5">
    <name type="scientific">Emergencia timonensis</name>
    <dbReference type="NCBI Taxonomy" id="1776384"/>
    <lineage>
        <taxon>Bacteria</taxon>
        <taxon>Bacillati</taxon>
        <taxon>Bacillota</taxon>
        <taxon>Clostridia</taxon>
        <taxon>Peptostreptococcales</taxon>
        <taxon>Anaerovoracaceae</taxon>
        <taxon>Emergencia</taxon>
    </lineage>
</organism>
<evidence type="ECO:0000259" key="3">
    <source>
        <dbReference type="Pfam" id="PF14237"/>
    </source>
</evidence>
<dbReference type="OrthoDB" id="192868at2"/>
<keyword evidence="1" id="KW-1133">Transmembrane helix</keyword>
<reference evidence="4 5" key="1">
    <citation type="submission" date="2018-08" db="EMBL/GenBank/DDBJ databases">
        <title>A genome reference for cultivated species of the human gut microbiota.</title>
        <authorList>
            <person name="Zou Y."/>
            <person name="Xue W."/>
            <person name="Luo G."/>
        </authorList>
    </citation>
    <scope>NUCLEOTIDE SEQUENCE [LARGE SCALE GENOMIC DNA]</scope>
    <source>
        <strain evidence="4 5">AM07-24</strain>
    </source>
</reference>
<accession>A0A415DZB5</accession>
<feature type="domain" description="Zinc-ribbon" evidence="2">
    <location>
        <begin position="2"/>
        <end position="23"/>
    </location>
</feature>
<name>A0A415DZB5_9FIRM</name>
<feature type="transmembrane region" description="Helical" evidence="1">
    <location>
        <begin position="159"/>
        <end position="176"/>
    </location>
</feature>
<dbReference type="RefSeq" id="WP_118336240.1">
    <property type="nucleotide sequence ID" value="NZ_AP025567.1"/>
</dbReference>
<protein>
    <submittedName>
        <fullName evidence="4">DUF4339 domain-containing protein</fullName>
    </submittedName>
</protein>
<feature type="transmembrane region" description="Helical" evidence="1">
    <location>
        <begin position="182"/>
        <end position="198"/>
    </location>
</feature>
<dbReference type="InterPro" id="IPR026870">
    <property type="entry name" value="Zinc_ribbon_dom"/>
</dbReference>
<keyword evidence="5" id="KW-1185">Reference proteome</keyword>
<feature type="transmembrane region" description="Helical" evidence="1">
    <location>
        <begin position="129"/>
        <end position="147"/>
    </location>
</feature>